<evidence type="ECO:0000313" key="1">
    <source>
        <dbReference type="EMBL" id="GHF58164.1"/>
    </source>
</evidence>
<reference evidence="4" key="2">
    <citation type="journal article" date="2019" name="Int. J. Syst. Evol. Microbiol.">
        <title>The Global Catalogue of Microorganisms (GCM) 10K type strain sequencing project: providing services to taxonomists for standard genome sequencing and annotation.</title>
        <authorList>
            <consortium name="The Broad Institute Genomics Platform"/>
            <consortium name="The Broad Institute Genome Sequencing Center for Infectious Disease"/>
            <person name="Wu L."/>
            <person name="Ma J."/>
        </authorList>
    </citation>
    <scope>NUCLEOTIDE SEQUENCE [LARGE SCALE GENOMIC DNA]</scope>
    <source>
        <strain evidence="4">CGMCC 1.18437</strain>
    </source>
</reference>
<sequence>MGLLNQIVAASRGDHLDVLHSVEHRKFAKGCTVTPELVRVDGDRDAMLAQEPDEEGRGSFGIPVTLKEHVQDNTVFVDCPP</sequence>
<proteinExistence type="predicted"/>
<protein>
    <submittedName>
        <fullName evidence="2">Uncharacterized protein</fullName>
    </submittedName>
</protein>
<evidence type="ECO:0000313" key="3">
    <source>
        <dbReference type="Proteomes" id="UP000539473"/>
    </source>
</evidence>
<dbReference type="Proteomes" id="UP000619376">
    <property type="component" value="Unassembled WGS sequence"/>
</dbReference>
<dbReference type="EMBL" id="BNAJ01000012">
    <property type="protein sequence ID" value="GHF58164.1"/>
    <property type="molecule type" value="Genomic_DNA"/>
</dbReference>
<keyword evidence="4" id="KW-1185">Reference proteome</keyword>
<accession>A0A7W8NS28</accession>
<reference evidence="2 3" key="3">
    <citation type="submission" date="2020-08" db="EMBL/GenBank/DDBJ databases">
        <title>Genomic Encyclopedia of Type Strains, Phase IV (KMG-IV): sequencing the most valuable type-strain genomes for metagenomic binning, comparative biology and taxonomic classification.</title>
        <authorList>
            <person name="Goeker M."/>
        </authorList>
    </citation>
    <scope>NUCLEOTIDE SEQUENCE [LARGE SCALE GENOMIC DNA]</scope>
    <source>
        <strain evidence="2 3">DSM 27521</strain>
    </source>
</reference>
<evidence type="ECO:0000313" key="4">
    <source>
        <dbReference type="Proteomes" id="UP000619376"/>
    </source>
</evidence>
<dbReference type="Proteomes" id="UP000539473">
    <property type="component" value="Unassembled WGS sequence"/>
</dbReference>
<evidence type="ECO:0000313" key="2">
    <source>
        <dbReference type="EMBL" id="MBB5378500.1"/>
    </source>
</evidence>
<reference evidence="1" key="4">
    <citation type="submission" date="2024-05" db="EMBL/GenBank/DDBJ databases">
        <authorList>
            <person name="Sun Q."/>
            <person name="Zhou Y."/>
        </authorList>
    </citation>
    <scope>NUCLEOTIDE SEQUENCE</scope>
    <source>
        <strain evidence="1">CGMCC 1.18437</strain>
    </source>
</reference>
<organism evidence="2 3">
    <name type="scientific">Deinococcus metalli</name>
    <dbReference type="NCBI Taxonomy" id="1141878"/>
    <lineage>
        <taxon>Bacteria</taxon>
        <taxon>Thermotogati</taxon>
        <taxon>Deinococcota</taxon>
        <taxon>Deinococci</taxon>
        <taxon>Deinococcales</taxon>
        <taxon>Deinococcaceae</taxon>
        <taxon>Deinococcus</taxon>
    </lineage>
</organism>
<comment type="caution">
    <text evidence="2">The sequence shown here is derived from an EMBL/GenBank/DDBJ whole genome shotgun (WGS) entry which is preliminary data.</text>
</comment>
<dbReference type="AlphaFoldDB" id="A0A7W8NS28"/>
<reference evidence="1" key="1">
    <citation type="journal article" date="2014" name="Int. J. Syst. Evol. Microbiol.">
        <title>Complete genome of a new Firmicutes species belonging to the dominant human colonic microbiota ('Ruminococcus bicirculans') reveals two chromosomes and a selective capacity to utilize plant glucans.</title>
        <authorList>
            <consortium name="NISC Comparative Sequencing Program"/>
            <person name="Wegmann U."/>
            <person name="Louis P."/>
            <person name="Goesmann A."/>
            <person name="Henrissat B."/>
            <person name="Duncan S.H."/>
            <person name="Flint H.J."/>
        </authorList>
    </citation>
    <scope>NUCLEOTIDE SEQUENCE</scope>
    <source>
        <strain evidence="1">CGMCC 1.18437</strain>
    </source>
</reference>
<name>A0A7W8NS28_9DEIO</name>
<gene>
    <name evidence="1" type="ORF">GCM10017781_38010</name>
    <name evidence="2" type="ORF">HNQ07_004007</name>
</gene>
<dbReference type="EMBL" id="JACHFK010000013">
    <property type="protein sequence ID" value="MBB5378500.1"/>
    <property type="molecule type" value="Genomic_DNA"/>
</dbReference>